<feature type="transmembrane region" description="Helical" evidence="5">
    <location>
        <begin position="23"/>
        <end position="44"/>
    </location>
</feature>
<evidence type="ECO:0000256" key="4">
    <source>
        <dbReference type="ARBA" id="ARBA00023136"/>
    </source>
</evidence>
<keyword evidence="2 5" id="KW-0812">Transmembrane</keyword>
<dbReference type="Pfam" id="PF00083">
    <property type="entry name" value="Sugar_tr"/>
    <property type="match status" value="1"/>
</dbReference>
<dbReference type="EMBL" id="VSWD01000012">
    <property type="protein sequence ID" value="KAK3086719.1"/>
    <property type="molecule type" value="Genomic_DNA"/>
</dbReference>
<dbReference type="SUPFAM" id="SSF103473">
    <property type="entry name" value="MFS general substrate transporter"/>
    <property type="match status" value="1"/>
</dbReference>
<dbReference type="InterPro" id="IPR036259">
    <property type="entry name" value="MFS_trans_sf"/>
</dbReference>
<dbReference type="Proteomes" id="UP001186944">
    <property type="component" value="Unassembled WGS sequence"/>
</dbReference>
<gene>
    <name evidence="6" type="ORF">FSP39_022468</name>
</gene>
<protein>
    <recommendedName>
        <fullName evidence="8">Organic cation transporter protein</fullName>
    </recommendedName>
</protein>
<evidence type="ECO:0000256" key="2">
    <source>
        <dbReference type="ARBA" id="ARBA00022692"/>
    </source>
</evidence>
<dbReference type="GO" id="GO:0016020">
    <property type="term" value="C:membrane"/>
    <property type="evidence" value="ECO:0007669"/>
    <property type="project" value="UniProtKB-SubCell"/>
</dbReference>
<comment type="subcellular location">
    <subcellularLocation>
        <location evidence="1">Membrane</location>
        <topology evidence="1">Multi-pass membrane protein</topology>
    </subcellularLocation>
</comment>
<evidence type="ECO:0000313" key="7">
    <source>
        <dbReference type="Proteomes" id="UP001186944"/>
    </source>
</evidence>
<feature type="transmembrane region" description="Helical" evidence="5">
    <location>
        <begin position="142"/>
        <end position="162"/>
    </location>
</feature>
<keyword evidence="4 5" id="KW-0472">Membrane</keyword>
<dbReference type="CDD" id="cd17317">
    <property type="entry name" value="MFS_SLC22"/>
    <property type="match status" value="1"/>
</dbReference>
<dbReference type="InterPro" id="IPR005828">
    <property type="entry name" value="MFS_sugar_transport-like"/>
</dbReference>
<feature type="transmembrane region" description="Helical" evidence="5">
    <location>
        <begin position="93"/>
        <end position="111"/>
    </location>
</feature>
<reference evidence="6" key="1">
    <citation type="submission" date="2019-08" db="EMBL/GenBank/DDBJ databases">
        <title>The improved chromosome-level genome for the pearl oyster Pinctada fucata martensii using PacBio sequencing and Hi-C.</title>
        <authorList>
            <person name="Zheng Z."/>
        </authorList>
    </citation>
    <scope>NUCLEOTIDE SEQUENCE</scope>
    <source>
        <strain evidence="6">ZZ-2019</strain>
        <tissue evidence="6">Adductor muscle</tissue>
    </source>
</reference>
<feature type="transmembrane region" description="Helical" evidence="5">
    <location>
        <begin position="202"/>
        <end position="222"/>
    </location>
</feature>
<name>A0AA88Y0B3_PINIB</name>
<evidence type="ECO:0000256" key="5">
    <source>
        <dbReference type="SAM" id="Phobius"/>
    </source>
</evidence>
<dbReference type="Gene3D" id="1.20.1250.20">
    <property type="entry name" value="MFS general substrate transporter like domains"/>
    <property type="match status" value="1"/>
</dbReference>
<feature type="transmembrane region" description="Helical" evidence="5">
    <location>
        <begin position="413"/>
        <end position="433"/>
    </location>
</feature>
<dbReference type="PANTHER" id="PTHR24064">
    <property type="entry name" value="SOLUTE CARRIER FAMILY 22 MEMBER"/>
    <property type="match status" value="1"/>
</dbReference>
<evidence type="ECO:0008006" key="8">
    <source>
        <dbReference type="Google" id="ProtNLM"/>
    </source>
</evidence>
<evidence type="ECO:0000313" key="6">
    <source>
        <dbReference type="EMBL" id="KAK3086719.1"/>
    </source>
</evidence>
<feature type="transmembrane region" description="Helical" evidence="5">
    <location>
        <begin position="346"/>
        <end position="365"/>
    </location>
</feature>
<comment type="caution">
    <text evidence="6">The sequence shown here is derived from an EMBL/GenBank/DDBJ whole genome shotgun (WGS) entry which is preliminary data.</text>
</comment>
<proteinExistence type="predicted"/>
<keyword evidence="7" id="KW-1185">Reference proteome</keyword>
<organism evidence="6 7">
    <name type="scientific">Pinctada imbricata</name>
    <name type="common">Atlantic pearl-oyster</name>
    <name type="synonym">Pinctada martensii</name>
    <dbReference type="NCBI Taxonomy" id="66713"/>
    <lineage>
        <taxon>Eukaryota</taxon>
        <taxon>Metazoa</taxon>
        <taxon>Spiralia</taxon>
        <taxon>Lophotrochozoa</taxon>
        <taxon>Mollusca</taxon>
        <taxon>Bivalvia</taxon>
        <taxon>Autobranchia</taxon>
        <taxon>Pteriomorphia</taxon>
        <taxon>Pterioida</taxon>
        <taxon>Pterioidea</taxon>
        <taxon>Pteriidae</taxon>
        <taxon>Pinctada</taxon>
    </lineage>
</organism>
<sequence length="473" mass="53285">MKELKFDDILVKLGEFGYFQKRLYLLLCIASISSGCFMLLPIFLNATPKHRKPGKRSVKCSEWVYDTETFKETFVSKNNLVCDDAIKASHSQMIYYFGVLFGDIGFGMLADSIGRKKTLMLSAFIQVGVSTGTAFAPEFYSFLILQFIVGAACHGFFVPAYVLSVELCGPSKRVMTGIPIHMFFAVGIVYVSLMGFLLRHWAYVQLSVGLPCIAFLSYWWFIEESPRWLVSQKRYDEAERIAQKMAKANKVIVHGKIIHPEKLWVPKTERLWKLFSHRVLFFRTTILIFNWIVVSMIYYGVTMHTRNLGGNFYLNFFILGVVEFPAKIISMLLLNRLGRKINHCACMFIGGGTMLCTIFTVLYGGEALEPLTLMFSIVGKMGSAAAFGIIYIFSAELYPTVGQMMGGKFGTAFPLVVFGACAVSAGILCGLFLPETLNRKLPETIKDGVEFGRFVLKIKCFISIRVIECNELL</sequence>
<keyword evidence="3 5" id="KW-1133">Transmembrane helix</keyword>
<dbReference type="AlphaFoldDB" id="A0AA88Y0B3"/>
<evidence type="ECO:0000256" key="3">
    <source>
        <dbReference type="ARBA" id="ARBA00022989"/>
    </source>
</evidence>
<feature type="transmembrane region" description="Helical" evidence="5">
    <location>
        <begin position="174"/>
        <end position="196"/>
    </location>
</feature>
<accession>A0AA88Y0B3</accession>
<evidence type="ECO:0000256" key="1">
    <source>
        <dbReference type="ARBA" id="ARBA00004141"/>
    </source>
</evidence>
<feature type="transmembrane region" description="Helical" evidence="5">
    <location>
        <begin position="313"/>
        <end position="334"/>
    </location>
</feature>
<dbReference type="GO" id="GO:0022857">
    <property type="term" value="F:transmembrane transporter activity"/>
    <property type="evidence" value="ECO:0007669"/>
    <property type="project" value="InterPro"/>
</dbReference>
<feature type="transmembrane region" description="Helical" evidence="5">
    <location>
        <begin position="371"/>
        <end position="393"/>
    </location>
</feature>
<feature type="transmembrane region" description="Helical" evidence="5">
    <location>
        <begin position="280"/>
        <end position="301"/>
    </location>
</feature>